<gene>
    <name evidence="10" type="ordered locus">MTR_4g055803</name>
</gene>
<dbReference type="PaxDb" id="3880-AES88491"/>
<dbReference type="AlphaFoldDB" id="A0A072UVM8"/>
<reference evidence="10 12" key="2">
    <citation type="journal article" date="2014" name="BMC Genomics">
        <title>An improved genome release (version Mt4.0) for the model legume Medicago truncatula.</title>
        <authorList>
            <person name="Tang H."/>
            <person name="Krishnakumar V."/>
            <person name="Bidwell S."/>
            <person name="Rosen B."/>
            <person name="Chan A."/>
            <person name="Zhou S."/>
            <person name="Gentzbittel L."/>
            <person name="Childs K.L."/>
            <person name="Yandell M."/>
            <person name="Gundlach H."/>
            <person name="Mayer K.F."/>
            <person name="Schwartz D.C."/>
            <person name="Town C.D."/>
        </authorList>
    </citation>
    <scope>GENOME REANNOTATION</scope>
    <source>
        <strain evidence="10">A17</strain>
        <strain evidence="11 12">cv. Jemalong A17</strain>
    </source>
</reference>
<dbReference type="EMBL" id="CM001220">
    <property type="protein sequence ID" value="KEH29900.1"/>
    <property type="molecule type" value="Genomic_DNA"/>
</dbReference>
<name>A0A072UVM8_MEDTR</name>
<keyword evidence="12" id="KW-1185">Reference proteome</keyword>
<evidence type="ECO:0000256" key="3">
    <source>
        <dbReference type="ARBA" id="ARBA00023015"/>
    </source>
</evidence>
<keyword evidence="4 7" id="KW-0238">DNA-binding</keyword>
<keyword evidence="3 7" id="KW-0805">Transcription regulation</keyword>
<reference evidence="10 12" key="1">
    <citation type="journal article" date="2011" name="Nature">
        <title>The Medicago genome provides insight into the evolution of rhizobial symbioses.</title>
        <authorList>
            <person name="Young N.D."/>
            <person name="Debelle F."/>
            <person name="Oldroyd G.E."/>
            <person name="Geurts R."/>
            <person name="Cannon S.B."/>
            <person name="Udvardi M.K."/>
            <person name="Benedito V.A."/>
            <person name="Mayer K.F."/>
            <person name="Gouzy J."/>
            <person name="Schoof H."/>
            <person name="Van de Peer Y."/>
            <person name="Proost S."/>
            <person name="Cook D.R."/>
            <person name="Meyers B.C."/>
            <person name="Spannagl M."/>
            <person name="Cheung F."/>
            <person name="De Mita S."/>
            <person name="Krishnakumar V."/>
            <person name="Gundlach H."/>
            <person name="Zhou S."/>
            <person name="Mudge J."/>
            <person name="Bharti A.K."/>
            <person name="Murray J.D."/>
            <person name="Naoumkina M.A."/>
            <person name="Rosen B."/>
            <person name="Silverstein K.A."/>
            <person name="Tang H."/>
            <person name="Rombauts S."/>
            <person name="Zhao P.X."/>
            <person name="Zhou P."/>
            <person name="Barbe V."/>
            <person name="Bardou P."/>
            <person name="Bechner M."/>
            <person name="Bellec A."/>
            <person name="Berger A."/>
            <person name="Berges H."/>
            <person name="Bidwell S."/>
            <person name="Bisseling T."/>
            <person name="Choisne N."/>
            <person name="Couloux A."/>
            <person name="Denny R."/>
            <person name="Deshpande S."/>
            <person name="Dai X."/>
            <person name="Doyle J.J."/>
            <person name="Dudez A.M."/>
            <person name="Farmer A.D."/>
            <person name="Fouteau S."/>
            <person name="Franken C."/>
            <person name="Gibelin C."/>
            <person name="Gish J."/>
            <person name="Goldstein S."/>
            <person name="Gonzalez A.J."/>
            <person name="Green P.J."/>
            <person name="Hallab A."/>
            <person name="Hartog M."/>
            <person name="Hua A."/>
            <person name="Humphray S.J."/>
            <person name="Jeong D.H."/>
            <person name="Jing Y."/>
            <person name="Jocker A."/>
            <person name="Kenton S.M."/>
            <person name="Kim D.J."/>
            <person name="Klee K."/>
            <person name="Lai H."/>
            <person name="Lang C."/>
            <person name="Lin S."/>
            <person name="Macmil S.L."/>
            <person name="Magdelenat G."/>
            <person name="Matthews L."/>
            <person name="McCorrison J."/>
            <person name="Monaghan E.L."/>
            <person name="Mun J.H."/>
            <person name="Najar F.Z."/>
            <person name="Nicholson C."/>
            <person name="Noirot C."/>
            <person name="O'Bleness M."/>
            <person name="Paule C.R."/>
            <person name="Poulain J."/>
            <person name="Prion F."/>
            <person name="Qin B."/>
            <person name="Qu C."/>
            <person name="Retzel E.F."/>
            <person name="Riddle C."/>
            <person name="Sallet E."/>
            <person name="Samain S."/>
            <person name="Samson N."/>
            <person name="Sanders I."/>
            <person name="Saurat O."/>
            <person name="Scarpelli C."/>
            <person name="Schiex T."/>
            <person name="Segurens B."/>
            <person name="Severin A.J."/>
            <person name="Sherrier D.J."/>
            <person name="Shi R."/>
            <person name="Sims S."/>
            <person name="Singer S.R."/>
            <person name="Sinharoy S."/>
            <person name="Sterck L."/>
            <person name="Viollet A."/>
            <person name="Wang B.B."/>
            <person name="Wang K."/>
            <person name="Wang M."/>
            <person name="Wang X."/>
            <person name="Warfsmann J."/>
            <person name="Weissenbach J."/>
            <person name="White D.D."/>
            <person name="White J.D."/>
            <person name="Wiley G.B."/>
            <person name="Wincker P."/>
            <person name="Xing Y."/>
            <person name="Yang L."/>
            <person name="Yao Z."/>
            <person name="Ying F."/>
            <person name="Zhai J."/>
            <person name="Zhou L."/>
            <person name="Zuber A."/>
            <person name="Denarie J."/>
            <person name="Dixon R.A."/>
            <person name="May G.D."/>
            <person name="Schwartz D.C."/>
            <person name="Rogers J."/>
            <person name="Quetier F."/>
            <person name="Town C.D."/>
            <person name="Roe B.A."/>
        </authorList>
    </citation>
    <scope>NUCLEOTIDE SEQUENCE [LARGE SCALE GENOMIC DNA]</scope>
    <source>
        <strain evidence="10">A17</strain>
        <strain evidence="11 12">cv. Jemalong A17</strain>
    </source>
</reference>
<evidence type="ECO:0000256" key="4">
    <source>
        <dbReference type="ARBA" id="ARBA00023125"/>
    </source>
</evidence>
<feature type="region of interest" description="Disordered" evidence="8">
    <location>
        <begin position="267"/>
        <end position="295"/>
    </location>
</feature>
<dbReference type="InterPro" id="IPR000637">
    <property type="entry name" value="HMGI/Y_DNA-bd_CS"/>
</dbReference>
<dbReference type="GO" id="GO:0005634">
    <property type="term" value="C:nucleus"/>
    <property type="evidence" value="ECO:0007669"/>
    <property type="project" value="UniProtKB-SubCell"/>
</dbReference>
<feature type="compositionally biased region" description="Polar residues" evidence="8">
    <location>
        <begin position="1"/>
        <end position="28"/>
    </location>
</feature>
<dbReference type="PANTHER" id="PTHR31500">
    <property type="entry name" value="AT-HOOK MOTIF NUCLEAR-LOCALIZED PROTEIN 9"/>
    <property type="match status" value="1"/>
</dbReference>
<keyword evidence="6 7" id="KW-0539">Nucleus</keyword>
<accession>A0A072UVM8</accession>
<dbReference type="SUPFAM" id="SSF117856">
    <property type="entry name" value="AF0104/ALDC/Ptd012-like"/>
    <property type="match status" value="1"/>
</dbReference>
<dbReference type="Gene3D" id="3.30.1330.80">
    <property type="entry name" value="Hypothetical protein, similar to alpha- acetolactate decarboxylase, domain 2"/>
    <property type="match status" value="1"/>
</dbReference>
<evidence type="ECO:0000256" key="8">
    <source>
        <dbReference type="SAM" id="MobiDB-lite"/>
    </source>
</evidence>
<reference evidence="11" key="3">
    <citation type="submission" date="2015-04" db="UniProtKB">
        <authorList>
            <consortium name="EnsemblPlants"/>
        </authorList>
    </citation>
    <scope>IDENTIFICATION</scope>
    <source>
        <strain evidence="11">cv. Jemalong A17</strain>
    </source>
</reference>
<dbReference type="HOGENOM" id="CLU_039808_3_0_1"/>
<dbReference type="GO" id="GO:0003680">
    <property type="term" value="F:minor groove of adenine-thymine-rich DNA binding"/>
    <property type="evidence" value="ECO:0007669"/>
    <property type="project" value="UniProtKB-UniRule"/>
</dbReference>
<evidence type="ECO:0000259" key="9">
    <source>
        <dbReference type="PROSITE" id="PS51742"/>
    </source>
</evidence>
<dbReference type="Proteomes" id="UP000002051">
    <property type="component" value="Chromosome 4"/>
</dbReference>
<evidence type="ECO:0000256" key="1">
    <source>
        <dbReference type="ARBA" id="ARBA00003687"/>
    </source>
</evidence>
<dbReference type="Pfam" id="PF03479">
    <property type="entry name" value="PCC"/>
    <property type="match status" value="1"/>
</dbReference>
<comment type="subcellular location">
    <subcellularLocation>
        <location evidence="2 7">Nucleus</location>
    </subcellularLocation>
</comment>
<protein>
    <recommendedName>
        <fullName evidence="7">AT-hook motif nuclear-localized protein</fullName>
    </recommendedName>
</protein>
<dbReference type="CDD" id="cd11378">
    <property type="entry name" value="DUF296"/>
    <property type="match status" value="1"/>
</dbReference>
<evidence type="ECO:0000256" key="6">
    <source>
        <dbReference type="ARBA" id="ARBA00023242"/>
    </source>
</evidence>
<evidence type="ECO:0000313" key="10">
    <source>
        <dbReference type="EMBL" id="KEH29900.1"/>
    </source>
</evidence>
<dbReference type="PANTHER" id="PTHR31500:SF45">
    <property type="entry name" value="AT-HOOK MOTIF NUCLEAR-LOCALIZED PROTEIN"/>
    <property type="match status" value="1"/>
</dbReference>
<evidence type="ECO:0000313" key="11">
    <source>
        <dbReference type="EnsemblPlants" id="KEH29900"/>
    </source>
</evidence>
<feature type="domain" description="PPC" evidence="9">
    <location>
        <begin position="122"/>
        <end position="269"/>
    </location>
</feature>
<keyword evidence="5 7" id="KW-0804">Transcription</keyword>
<comment type="domain">
    <text evidence="7">The PPC domain mediates interactions between AHL proteins.</text>
</comment>
<dbReference type="PRINTS" id="PR00929">
    <property type="entry name" value="ATHOOK"/>
</dbReference>
<dbReference type="InterPro" id="IPR005175">
    <property type="entry name" value="PPC_dom"/>
</dbReference>
<dbReference type="SMART" id="SM00384">
    <property type="entry name" value="AT_hook"/>
    <property type="match status" value="2"/>
</dbReference>
<sequence>MEDQNLNLPYTFSPSSTQNKSETTNNAAIMTEVEGNGVGPAGPDTGAKSKSVGSESAPVKRGRGRPRKYEVGGKPLSPVTPTPGLAIQPCGSEEKRGRGRPRGSGKLQILASIGGCVGETAGGTMSPHVLIVKPGEDIVGKIFAFYQKGPSTAVCILSATGTISSVTIRQPDASDGFLTYKGHFEILSLSGSCTFTSGAAGGAQRKIGMLSVSLAKPNGEVFGGGVENTLIAATPTQLILATFKQTISNQIKRKHSSLPSTAANMLTNQDSAKENNSKVPKLTTEGGPSCLTPTTTNTNGVIVEDNVTIVADENVQSDSIVIDLDSQTLEPVKGEPSRLTATTTNTNGVIVEDNVTIVADENFQSDSIVIDLDSQTPEPVKGEPSCLTATTTNTNGVIVEDNVTNVADENVLSDSIVIDLDSQIPEPVKRSPDFDANHVPEE</sequence>
<dbReference type="EnsemblPlants" id="KEH29900">
    <property type="protein sequence ID" value="KEH29900"/>
    <property type="gene ID" value="MTR_4g055803"/>
</dbReference>
<proteinExistence type="predicted"/>
<evidence type="ECO:0000256" key="7">
    <source>
        <dbReference type="RuleBase" id="RU367031"/>
    </source>
</evidence>
<dbReference type="InterPro" id="IPR039605">
    <property type="entry name" value="AHL"/>
</dbReference>
<dbReference type="PROSITE" id="PS00354">
    <property type="entry name" value="HMGI_Y"/>
    <property type="match status" value="1"/>
</dbReference>
<dbReference type="GO" id="GO:0006355">
    <property type="term" value="P:regulation of DNA-templated transcription"/>
    <property type="evidence" value="ECO:0007669"/>
    <property type="project" value="InterPro"/>
</dbReference>
<evidence type="ECO:0000256" key="5">
    <source>
        <dbReference type="ARBA" id="ARBA00023163"/>
    </source>
</evidence>
<evidence type="ECO:0000313" key="12">
    <source>
        <dbReference type="Proteomes" id="UP000002051"/>
    </source>
</evidence>
<dbReference type="InterPro" id="IPR017956">
    <property type="entry name" value="AT_hook_DNA-bd_motif"/>
</dbReference>
<dbReference type="PROSITE" id="PS51742">
    <property type="entry name" value="PPC"/>
    <property type="match status" value="1"/>
</dbReference>
<feature type="region of interest" description="Disordered" evidence="8">
    <location>
        <begin position="1"/>
        <end position="105"/>
    </location>
</feature>
<evidence type="ECO:0000256" key="2">
    <source>
        <dbReference type="ARBA" id="ARBA00004123"/>
    </source>
</evidence>
<comment type="function">
    <text evidence="1 7">Transcription factor that specifically binds AT-rich DNA sequences related to the nuclear matrix attachment regions (MARs).</text>
</comment>
<organism evidence="10 12">
    <name type="scientific">Medicago truncatula</name>
    <name type="common">Barrel medic</name>
    <name type="synonym">Medicago tribuloides</name>
    <dbReference type="NCBI Taxonomy" id="3880"/>
    <lineage>
        <taxon>Eukaryota</taxon>
        <taxon>Viridiplantae</taxon>
        <taxon>Streptophyta</taxon>
        <taxon>Embryophyta</taxon>
        <taxon>Tracheophyta</taxon>
        <taxon>Spermatophyta</taxon>
        <taxon>Magnoliopsida</taxon>
        <taxon>eudicotyledons</taxon>
        <taxon>Gunneridae</taxon>
        <taxon>Pentapetalae</taxon>
        <taxon>rosids</taxon>
        <taxon>fabids</taxon>
        <taxon>Fabales</taxon>
        <taxon>Fabaceae</taxon>
        <taxon>Papilionoideae</taxon>
        <taxon>50 kb inversion clade</taxon>
        <taxon>NPAAA clade</taxon>
        <taxon>Hologalegina</taxon>
        <taxon>IRL clade</taxon>
        <taxon>Trifolieae</taxon>
        <taxon>Medicago</taxon>
    </lineage>
</organism>